<proteinExistence type="predicted"/>
<comment type="caution">
    <text evidence="2">The sequence shown here is derived from an EMBL/GenBank/DDBJ whole genome shotgun (WGS) entry which is preliminary data.</text>
</comment>
<dbReference type="EMBL" id="CAXLJM020000015">
    <property type="protein sequence ID" value="CAL8081395.1"/>
    <property type="molecule type" value="Genomic_DNA"/>
</dbReference>
<reference evidence="2 3" key="1">
    <citation type="submission" date="2024-08" db="EMBL/GenBank/DDBJ databases">
        <authorList>
            <person name="Cucini C."/>
            <person name="Frati F."/>
        </authorList>
    </citation>
    <scope>NUCLEOTIDE SEQUENCE [LARGE SCALE GENOMIC DNA]</scope>
</reference>
<feature type="region of interest" description="Disordered" evidence="1">
    <location>
        <begin position="1"/>
        <end position="44"/>
    </location>
</feature>
<feature type="compositionally biased region" description="Low complexity" evidence="1">
    <location>
        <begin position="115"/>
        <end position="127"/>
    </location>
</feature>
<feature type="compositionally biased region" description="Low complexity" evidence="1">
    <location>
        <begin position="97"/>
        <end position="108"/>
    </location>
</feature>
<evidence type="ECO:0000313" key="2">
    <source>
        <dbReference type="EMBL" id="CAL8081395.1"/>
    </source>
</evidence>
<gene>
    <name evidence="2" type="ORF">ODALV1_LOCUS4900</name>
</gene>
<keyword evidence="3" id="KW-1185">Reference proteome</keyword>
<evidence type="ECO:0000313" key="3">
    <source>
        <dbReference type="Proteomes" id="UP001642540"/>
    </source>
</evidence>
<sequence length="127" mass="13601">MADRPRTPTIICHPCPPISPRRSRRSASNPAASKDTAGTKHSSHNFKYCCDSVRQTCTAPTVNVFNFFGFNLGAPGDYNVRMELSQPDPNTIGIGVATTTTKSRASSPSSPPPTQRRSASPSNSPPK</sequence>
<accession>A0ABP1Q1I5</accession>
<evidence type="ECO:0000256" key="1">
    <source>
        <dbReference type="SAM" id="MobiDB-lite"/>
    </source>
</evidence>
<name>A0ABP1Q1I5_9HEXA</name>
<protein>
    <submittedName>
        <fullName evidence="2">Uncharacterized protein</fullName>
    </submittedName>
</protein>
<organism evidence="2 3">
    <name type="scientific">Orchesella dallaii</name>
    <dbReference type="NCBI Taxonomy" id="48710"/>
    <lineage>
        <taxon>Eukaryota</taxon>
        <taxon>Metazoa</taxon>
        <taxon>Ecdysozoa</taxon>
        <taxon>Arthropoda</taxon>
        <taxon>Hexapoda</taxon>
        <taxon>Collembola</taxon>
        <taxon>Entomobryomorpha</taxon>
        <taxon>Entomobryoidea</taxon>
        <taxon>Orchesellidae</taxon>
        <taxon>Orchesellinae</taxon>
        <taxon>Orchesella</taxon>
    </lineage>
</organism>
<feature type="region of interest" description="Disordered" evidence="1">
    <location>
        <begin position="83"/>
        <end position="127"/>
    </location>
</feature>
<dbReference type="Proteomes" id="UP001642540">
    <property type="component" value="Unassembled WGS sequence"/>
</dbReference>